<keyword evidence="2" id="KW-1185">Reference proteome</keyword>
<proteinExistence type="predicted"/>
<reference evidence="1 2" key="1">
    <citation type="journal article" date="2019" name="Int. J. Syst. Evol. Microbiol.">
        <title>The Global Catalogue of Microorganisms (GCM) 10K type strain sequencing project: providing services to taxonomists for standard genome sequencing and annotation.</title>
        <authorList>
            <consortium name="The Broad Institute Genomics Platform"/>
            <consortium name="The Broad Institute Genome Sequencing Center for Infectious Disease"/>
            <person name="Wu L."/>
            <person name="Ma J."/>
        </authorList>
    </citation>
    <scope>NUCLEOTIDE SEQUENCE [LARGE SCALE GENOMIC DNA]</scope>
    <source>
        <strain evidence="1 2">IBRC-M 10256</strain>
    </source>
</reference>
<sequence>MKTVDAPTYGSLEQADTNNATIIWWHEKTEHYDPDDTWDDDRFPRRYEDWYQDKDLTNNGYKNFGWWNKPFYNWLENDRLIQACSSQLPLTQRERAHAKGLFHRLSGRKFGTYKETFAVVTCLYVVETSETDRRRGHPNVPEEEKPTEFRLEDVSQRFGVSVKWIRKAYARIERWVRRGDLRYYPEFDKYNEEFPLEYEHRVTELFIQHMEG</sequence>
<evidence type="ECO:0000313" key="2">
    <source>
        <dbReference type="Proteomes" id="UP001595846"/>
    </source>
</evidence>
<gene>
    <name evidence="1" type="ORF">ACFOUR_09775</name>
</gene>
<accession>A0ABD5NP99</accession>
<dbReference type="GeneID" id="73903707"/>
<organism evidence="1 2">
    <name type="scientific">Halovivax cerinus</name>
    <dbReference type="NCBI Taxonomy" id="1487865"/>
    <lineage>
        <taxon>Archaea</taxon>
        <taxon>Methanobacteriati</taxon>
        <taxon>Methanobacteriota</taxon>
        <taxon>Stenosarchaea group</taxon>
        <taxon>Halobacteria</taxon>
        <taxon>Halobacteriales</taxon>
        <taxon>Natrialbaceae</taxon>
        <taxon>Halovivax</taxon>
    </lineage>
</organism>
<dbReference type="RefSeq" id="WP_256530995.1">
    <property type="nucleotide sequence ID" value="NZ_CP101824.1"/>
</dbReference>
<dbReference type="EMBL" id="JBHSAQ010000006">
    <property type="protein sequence ID" value="MFC3958655.1"/>
    <property type="molecule type" value="Genomic_DNA"/>
</dbReference>
<comment type="caution">
    <text evidence="1">The sequence shown here is derived from an EMBL/GenBank/DDBJ whole genome shotgun (WGS) entry which is preliminary data.</text>
</comment>
<name>A0ABD5NP99_9EURY</name>
<dbReference type="Proteomes" id="UP001595846">
    <property type="component" value="Unassembled WGS sequence"/>
</dbReference>
<dbReference type="AlphaFoldDB" id="A0ABD5NP99"/>
<protein>
    <submittedName>
        <fullName evidence="1">Uncharacterized protein</fullName>
    </submittedName>
</protein>
<evidence type="ECO:0000313" key="1">
    <source>
        <dbReference type="EMBL" id="MFC3958655.1"/>
    </source>
</evidence>